<name>A0A9P4V7H0_9PLEO</name>
<dbReference type="Proteomes" id="UP000799444">
    <property type="component" value="Unassembled WGS sequence"/>
</dbReference>
<keyword evidence="3" id="KW-1185">Reference proteome</keyword>
<evidence type="ECO:0000313" key="2">
    <source>
        <dbReference type="EMBL" id="KAF2738435.1"/>
    </source>
</evidence>
<dbReference type="Pfam" id="PF00144">
    <property type="entry name" value="Beta-lactamase"/>
    <property type="match status" value="1"/>
</dbReference>
<evidence type="ECO:0000259" key="1">
    <source>
        <dbReference type="Pfam" id="PF00144"/>
    </source>
</evidence>
<comment type="caution">
    <text evidence="2">The sequence shown here is derived from an EMBL/GenBank/DDBJ whole genome shotgun (WGS) entry which is preliminary data.</text>
</comment>
<dbReference type="Gene3D" id="3.40.710.10">
    <property type="entry name" value="DD-peptidase/beta-lactamase superfamily"/>
    <property type="match status" value="1"/>
</dbReference>
<dbReference type="InterPro" id="IPR012338">
    <property type="entry name" value="Beta-lactam/transpept-like"/>
</dbReference>
<gene>
    <name evidence="2" type="ORF">EJ04DRAFT_459407</name>
</gene>
<dbReference type="SUPFAM" id="SSF56601">
    <property type="entry name" value="beta-lactamase/transpeptidase-like"/>
    <property type="match status" value="1"/>
</dbReference>
<organism evidence="2 3">
    <name type="scientific">Polyplosphaeria fusca</name>
    <dbReference type="NCBI Taxonomy" id="682080"/>
    <lineage>
        <taxon>Eukaryota</taxon>
        <taxon>Fungi</taxon>
        <taxon>Dikarya</taxon>
        <taxon>Ascomycota</taxon>
        <taxon>Pezizomycotina</taxon>
        <taxon>Dothideomycetes</taxon>
        <taxon>Pleosporomycetidae</taxon>
        <taxon>Pleosporales</taxon>
        <taxon>Tetraplosphaeriaceae</taxon>
        <taxon>Polyplosphaeria</taxon>
    </lineage>
</organism>
<protein>
    <submittedName>
        <fullName evidence="2">Beta-lactamase/transpeptidase-like protein</fullName>
    </submittedName>
</protein>
<dbReference type="PANTHER" id="PTHR43283:SF3">
    <property type="entry name" value="BETA-LACTAMASE FAMILY PROTEIN (AFU_ORTHOLOGUE AFUA_5G07500)"/>
    <property type="match status" value="1"/>
</dbReference>
<dbReference type="InterPro" id="IPR001466">
    <property type="entry name" value="Beta-lactam-related"/>
</dbReference>
<dbReference type="OrthoDB" id="428260at2759"/>
<dbReference type="AlphaFoldDB" id="A0A9P4V7H0"/>
<evidence type="ECO:0000313" key="3">
    <source>
        <dbReference type="Proteomes" id="UP000799444"/>
    </source>
</evidence>
<dbReference type="EMBL" id="ML996109">
    <property type="protein sequence ID" value="KAF2738435.1"/>
    <property type="molecule type" value="Genomic_DNA"/>
</dbReference>
<sequence>MSLSPQSVQTVKSILDGTVAEGATGAPGLVFCAVDKAGNTLVEHATGTRGVQSKEPMDLDTTFWIASMTKIVTTIACLQLMEQGKLPLDDPEVVKKYAPEIGKKKVYADGMTPAEQEKSVTMRMLLAHTAGFGYSFFDPRVNMVTRPIGTDEFTLDEAEFIDSPLVNQPGSMWEYGINLDWAGLIAERCTGMRLNDYMQKHIFEPLGVKDTTMFPDKEQQKNLAYMHQRSPEGVMIERDQLARRALNATKESSKTIFHSGGAGLWSKPTEYVKILAALLNNGTSPQTKQSILSPSTVDLMWENQIPSQPDFARSNIPPANPLLVNPAPEMYPQEGNPPQGWGLSMFLTIAPGATGRGANTGWWAGLANTFWWVDREKGVAGVLAGQVVPFGDPKVLGAWVGCEKAVYDGLKA</sequence>
<proteinExistence type="predicted"/>
<dbReference type="PANTHER" id="PTHR43283">
    <property type="entry name" value="BETA-LACTAMASE-RELATED"/>
    <property type="match status" value="1"/>
</dbReference>
<accession>A0A9P4V7H0</accession>
<feature type="domain" description="Beta-lactamase-related" evidence="1">
    <location>
        <begin position="18"/>
        <end position="384"/>
    </location>
</feature>
<dbReference type="InterPro" id="IPR050789">
    <property type="entry name" value="Diverse_Enzym_Activities"/>
</dbReference>
<reference evidence="2" key="1">
    <citation type="journal article" date="2020" name="Stud. Mycol.">
        <title>101 Dothideomycetes genomes: a test case for predicting lifestyles and emergence of pathogens.</title>
        <authorList>
            <person name="Haridas S."/>
            <person name="Albert R."/>
            <person name="Binder M."/>
            <person name="Bloem J."/>
            <person name="Labutti K."/>
            <person name="Salamov A."/>
            <person name="Andreopoulos B."/>
            <person name="Baker S."/>
            <person name="Barry K."/>
            <person name="Bills G."/>
            <person name="Bluhm B."/>
            <person name="Cannon C."/>
            <person name="Castanera R."/>
            <person name="Culley D."/>
            <person name="Daum C."/>
            <person name="Ezra D."/>
            <person name="Gonzalez J."/>
            <person name="Henrissat B."/>
            <person name="Kuo A."/>
            <person name="Liang C."/>
            <person name="Lipzen A."/>
            <person name="Lutzoni F."/>
            <person name="Magnuson J."/>
            <person name="Mondo S."/>
            <person name="Nolan M."/>
            <person name="Ohm R."/>
            <person name="Pangilinan J."/>
            <person name="Park H.-J."/>
            <person name="Ramirez L."/>
            <person name="Alfaro M."/>
            <person name="Sun H."/>
            <person name="Tritt A."/>
            <person name="Yoshinaga Y."/>
            <person name="Zwiers L.-H."/>
            <person name="Turgeon B."/>
            <person name="Goodwin S."/>
            <person name="Spatafora J."/>
            <person name="Crous P."/>
            <person name="Grigoriev I."/>
        </authorList>
    </citation>
    <scope>NUCLEOTIDE SEQUENCE</scope>
    <source>
        <strain evidence="2">CBS 125425</strain>
    </source>
</reference>